<evidence type="ECO:0000313" key="3">
    <source>
        <dbReference type="EMBL" id="MCW4471333.1"/>
    </source>
</evidence>
<organism evidence="3 4">
    <name type="scientific">Xanthomonas chitinilytica</name>
    <dbReference type="NCBI Taxonomy" id="2989819"/>
    <lineage>
        <taxon>Bacteria</taxon>
        <taxon>Pseudomonadati</taxon>
        <taxon>Pseudomonadota</taxon>
        <taxon>Gammaproteobacteria</taxon>
        <taxon>Lysobacterales</taxon>
        <taxon>Lysobacteraceae</taxon>
        <taxon>Xanthomonas</taxon>
    </lineage>
</organism>
<feature type="compositionally biased region" description="Polar residues" evidence="1">
    <location>
        <begin position="102"/>
        <end position="122"/>
    </location>
</feature>
<feature type="signal peptide" evidence="2">
    <location>
        <begin position="1"/>
        <end position="19"/>
    </location>
</feature>
<accession>A0ABT3JS74</accession>
<evidence type="ECO:0000256" key="1">
    <source>
        <dbReference type="SAM" id="MobiDB-lite"/>
    </source>
</evidence>
<proteinExistence type="predicted"/>
<sequence>MKPQLALILLLACASTPLAAQQSPLPEWEKLSAQQRDALLAPTRERWNAAPPEQRQRMYERATRWQALTPEQRQQARTGMHRFENMSPQQREQTRVLFQQMRQMTPAQREQLRQQWRQMTPQQRKDWVERHRGQAAPAR</sequence>
<dbReference type="Proteomes" id="UP001209922">
    <property type="component" value="Unassembled WGS sequence"/>
</dbReference>
<evidence type="ECO:0000256" key="2">
    <source>
        <dbReference type="SAM" id="SignalP"/>
    </source>
</evidence>
<dbReference type="RefSeq" id="WP_265126293.1">
    <property type="nucleotide sequence ID" value="NZ_JAPCHY010000002.1"/>
</dbReference>
<keyword evidence="4" id="KW-1185">Reference proteome</keyword>
<dbReference type="InterPro" id="IPR021455">
    <property type="entry name" value="DUF3106"/>
</dbReference>
<keyword evidence="2" id="KW-0732">Signal</keyword>
<gene>
    <name evidence="3" type="ORF">OK345_02295</name>
</gene>
<dbReference type="Pfam" id="PF11304">
    <property type="entry name" value="DUF3106"/>
    <property type="match status" value="1"/>
</dbReference>
<protein>
    <submittedName>
        <fullName evidence="3">DUF3106 domain-containing protein</fullName>
    </submittedName>
</protein>
<dbReference type="EMBL" id="JAPCHY010000002">
    <property type="protein sequence ID" value="MCW4471333.1"/>
    <property type="molecule type" value="Genomic_DNA"/>
</dbReference>
<comment type="caution">
    <text evidence="3">The sequence shown here is derived from an EMBL/GenBank/DDBJ whole genome shotgun (WGS) entry which is preliminary data.</text>
</comment>
<feature type="chain" id="PRO_5047333361" evidence="2">
    <location>
        <begin position="20"/>
        <end position="139"/>
    </location>
</feature>
<feature type="region of interest" description="Disordered" evidence="1">
    <location>
        <begin position="102"/>
        <end position="139"/>
    </location>
</feature>
<reference evidence="3 4" key="1">
    <citation type="submission" date="2022-10" db="EMBL/GenBank/DDBJ databases">
        <title>Xanthomonas sp. H13-6.</title>
        <authorList>
            <person name="Liu X."/>
            <person name="Deng Z."/>
            <person name="Jiang Y."/>
            <person name="Yu T."/>
            <person name="Ai J."/>
        </authorList>
    </citation>
    <scope>NUCLEOTIDE SEQUENCE [LARGE SCALE GENOMIC DNA]</scope>
    <source>
        <strain evidence="3 4">H13-6</strain>
    </source>
</reference>
<feature type="compositionally biased region" description="Basic and acidic residues" evidence="1">
    <location>
        <begin position="123"/>
        <end position="132"/>
    </location>
</feature>
<name>A0ABT3JS74_9XANT</name>
<evidence type="ECO:0000313" key="4">
    <source>
        <dbReference type="Proteomes" id="UP001209922"/>
    </source>
</evidence>